<keyword evidence="6" id="KW-0375">Hydrogen ion transport</keyword>
<organism evidence="13">
    <name type="scientific">Opistholeptus burmanus</name>
    <dbReference type="NCBI Taxonomy" id="2813440"/>
    <lineage>
        <taxon>Eukaryota</taxon>
        <taxon>Metazoa</taxon>
        <taxon>Ecdysozoa</taxon>
        <taxon>Arthropoda</taxon>
        <taxon>Hexapoda</taxon>
        <taxon>Insecta</taxon>
        <taxon>Pterygota</taxon>
        <taxon>Neoptera</taxon>
        <taxon>Paraneoptera</taxon>
        <taxon>Hemiptera</taxon>
        <taxon>Heteroptera</taxon>
        <taxon>Panheteroptera</taxon>
        <taxon>Pentatomomorpha</taxon>
        <taxon>Lygaeoidea</taxon>
        <taxon>Pachygronthidae</taxon>
        <taxon>Pachygronthinae</taxon>
        <taxon>Teracriini</taxon>
        <taxon>Opistholeptus</taxon>
    </lineage>
</organism>
<accession>A0A8T9ZWX7</accession>
<keyword evidence="9 12" id="KW-0472">Membrane</keyword>
<evidence type="ECO:0000256" key="3">
    <source>
        <dbReference type="ARBA" id="ARBA00022448"/>
    </source>
</evidence>
<dbReference type="EMBL" id="MW619647">
    <property type="protein sequence ID" value="UPL65316.1"/>
    <property type="molecule type" value="Genomic_DNA"/>
</dbReference>
<evidence type="ECO:0000256" key="2">
    <source>
        <dbReference type="ARBA" id="ARBA00006810"/>
    </source>
</evidence>
<feature type="transmembrane region" description="Helical" evidence="12">
    <location>
        <begin position="20"/>
        <end position="37"/>
    </location>
</feature>
<dbReference type="PROSITE" id="PS00449">
    <property type="entry name" value="ATPASE_A"/>
    <property type="match status" value="1"/>
</dbReference>
<name>A0A8T9ZWX7_9HEMI</name>
<dbReference type="InterPro" id="IPR023011">
    <property type="entry name" value="ATP_synth_F0_asu_AS"/>
</dbReference>
<dbReference type="PRINTS" id="PR00123">
    <property type="entry name" value="ATPASEA"/>
</dbReference>
<dbReference type="PANTHER" id="PTHR11410">
    <property type="entry name" value="ATP SYNTHASE SUBUNIT A"/>
    <property type="match status" value="1"/>
</dbReference>
<dbReference type="SUPFAM" id="SSF81336">
    <property type="entry name" value="F1F0 ATP synthase subunit A"/>
    <property type="match status" value="1"/>
</dbReference>
<dbReference type="GO" id="GO:0045259">
    <property type="term" value="C:proton-transporting ATP synthase complex"/>
    <property type="evidence" value="ECO:0007669"/>
    <property type="project" value="UniProtKB-KW"/>
</dbReference>
<evidence type="ECO:0000256" key="6">
    <source>
        <dbReference type="ARBA" id="ARBA00022781"/>
    </source>
</evidence>
<keyword evidence="4" id="KW-0138">CF(0)</keyword>
<dbReference type="GO" id="GO:0005743">
    <property type="term" value="C:mitochondrial inner membrane"/>
    <property type="evidence" value="ECO:0007669"/>
    <property type="project" value="UniProtKB-SubCell"/>
</dbReference>
<dbReference type="Gene3D" id="1.20.120.220">
    <property type="entry name" value="ATP synthase, F0 complex, subunit A"/>
    <property type="match status" value="1"/>
</dbReference>
<evidence type="ECO:0000256" key="5">
    <source>
        <dbReference type="ARBA" id="ARBA00022692"/>
    </source>
</evidence>
<keyword evidence="5 12" id="KW-0812">Transmembrane</keyword>
<dbReference type="NCBIfam" id="TIGR01131">
    <property type="entry name" value="ATP_synt_6_or_A"/>
    <property type="match status" value="1"/>
</dbReference>
<dbReference type="CDD" id="cd00310">
    <property type="entry name" value="ATP-synt_Fo_a_6"/>
    <property type="match status" value="1"/>
</dbReference>
<dbReference type="InterPro" id="IPR000568">
    <property type="entry name" value="ATP_synth_F0_asu"/>
</dbReference>
<dbReference type="InterPro" id="IPR035908">
    <property type="entry name" value="F0_ATP_A_sf"/>
</dbReference>
<feature type="transmembrane region" description="Helical" evidence="12">
    <location>
        <begin position="194"/>
        <end position="217"/>
    </location>
</feature>
<protein>
    <recommendedName>
        <fullName evidence="11">ATP synthase subunit a</fullName>
    </recommendedName>
</protein>
<evidence type="ECO:0000256" key="12">
    <source>
        <dbReference type="SAM" id="Phobius"/>
    </source>
</evidence>
<evidence type="ECO:0000256" key="4">
    <source>
        <dbReference type="ARBA" id="ARBA00022547"/>
    </source>
</evidence>
<evidence type="ECO:0000256" key="1">
    <source>
        <dbReference type="ARBA" id="ARBA00004141"/>
    </source>
</evidence>
<dbReference type="GO" id="GO:0046933">
    <property type="term" value="F:proton-transporting ATP synthase activity, rotational mechanism"/>
    <property type="evidence" value="ECO:0007669"/>
    <property type="project" value="TreeGrafter"/>
</dbReference>
<evidence type="ECO:0000256" key="7">
    <source>
        <dbReference type="ARBA" id="ARBA00022989"/>
    </source>
</evidence>
<proteinExistence type="inferred from homology"/>
<dbReference type="PANTHER" id="PTHR11410:SF0">
    <property type="entry name" value="ATP SYNTHASE SUBUNIT A"/>
    <property type="match status" value="1"/>
</dbReference>
<reference evidence="13" key="1">
    <citation type="journal article" date="2022" name="Cladistics">
        <title>Diversification of the phytophagous lineages of true bugs (Insecta: Hemiptera: Heteroptera) shortly after that of the flowering plants.</title>
        <authorList>
            <person name="Ye F."/>
            <person name="Kment P."/>
            <person name="Redei D."/>
            <person name="Luo J.Y."/>
            <person name="Wang Y.H."/>
            <person name="Kuechler S.M."/>
            <person name="Zhang W.W."/>
            <person name="Chen P.P."/>
            <person name="Wu H.Y."/>
            <person name="Wu Y.Z."/>
            <person name="Sun X.Y."/>
            <person name="Ding L."/>
            <person name="Wang Y.R."/>
            <person name="Xie Q."/>
        </authorList>
    </citation>
    <scope>NUCLEOTIDE SEQUENCE</scope>
</reference>
<dbReference type="AlphaFoldDB" id="A0A8T9ZWX7"/>
<geneLocation type="mitochondrion" evidence="13"/>
<dbReference type="InterPro" id="IPR045083">
    <property type="entry name" value="ATP_synth_F0_asu_bact/mt"/>
</dbReference>
<keyword evidence="7 12" id="KW-1133">Transmembrane helix</keyword>
<feature type="transmembrane region" description="Helical" evidence="12">
    <location>
        <begin position="155"/>
        <end position="173"/>
    </location>
</feature>
<feature type="transmembrane region" description="Helical" evidence="12">
    <location>
        <begin position="68"/>
        <end position="91"/>
    </location>
</feature>
<feature type="transmembrane region" description="Helical" evidence="12">
    <location>
        <begin position="97"/>
        <end position="117"/>
    </location>
</feature>
<keyword evidence="10" id="KW-0066">ATP synthesis</keyword>
<comment type="subcellular location">
    <subcellularLocation>
        <location evidence="1">Membrane</location>
        <topology evidence="1">Multi-pass membrane protein</topology>
    </subcellularLocation>
    <subcellularLocation>
        <location evidence="11">Mitochondrion inner membrane</location>
        <topology evidence="11">Multi-pass membrane protein</topology>
    </subcellularLocation>
</comment>
<feature type="transmembrane region" description="Helical" evidence="12">
    <location>
        <begin position="124"/>
        <end position="143"/>
    </location>
</feature>
<keyword evidence="8" id="KW-0406">Ion transport</keyword>
<evidence type="ECO:0000313" key="13">
    <source>
        <dbReference type="EMBL" id="UPL65316.1"/>
    </source>
</evidence>
<keyword evidence="3" id="KW-0813">Transport</keyword>
<evidence type="ECO:0000256" key="8">
    <source>
        <dbReference type="ARBA" id="ARBA00023065"/>
    </source>
</evidence>
<comment type="similarity">
    <text evidence="2">Belongs to the ATPase A chain family.</text>
</comment>
<dbReference type="Pfam" id="PF00119">
    <property type="entry name" value="ATP-synt_A"/>
    <property type="match status" value="1"/>
</dbReference>
<evidence type="ECO:0000256" key="10">
    <source>
        <dbReference type="ARBA" id="ARBA00023310"/>
    </source>
</evidence>
<keyword evidence="13" id="KW-0496">Mitochondrion</keyword>
<evidence type="ECO:0000256" key="11">
    <source>
        <dbReference type="RuleBase" id="RU004450"/>
    </source>
</evidence>
<sequence>MMTNLFSTFDPATSMKLSMNWISSLTCIIVLPQLYWLTPSRMNYINNNLMINLNKEFKLLMKSNESMSLMMIALFMMILMNNMLGLLPYVFTSSSHLVFSMTLSLSLWIALMIYGWMNNTNEMFAHMIPLGTPPILMPFMVLIETISNIIRPGSLAVRLTANMIAGHLLMSLLGGNSSNMENIMITFMMFMQTILMMFETAVALIQAYVFSVLSTLYTSEVM</sequence>
<evidence type="ECO:0000256" key="9">
    <source>
        <dbReference type="ARBA" id="ARBA00023136"/>
    </source>
</evidence>